<dbReference type="GO" id="GO:0005886">
    <property type="term" value="C:plasma membrane"/>
    <property type="evidence" value="ECO:0007669"/>
    <property type="project" value="UniProtKB-SubCell"/>
</dbReference>
<gene>
    <name evidence="10" type="ordered locus">Ndas_1835</name>
</gene>
<keyword evidence="11" id="KW-1185">Reference proteome</keyword>
<sequence length="501" mass="51001">MPRTRTGETTARLLLALVCAAQLMVVLDVSVVNVALPSIRSSLGFSATGLPWVAHAYTLAFGGLLLLGGRLADLYGHRRVFAAGLALFCAASLLGGAAPSPVLLVTARALQGAGAAVLAPATLTILTASFPEGRARVRALAAWTAVSVAGGAVGNLLGGALTEALSWRSVLLVNVPVGIAALAMTPYLLGRERHDRDPANTGQRDRERHDRAPHSTGSPGRDPRGRSPGEGRGGRIDLPGAVTATGGTVALTYGLTRTAEHGWGDPAAVAVLAAGVLALALFAAVESRAPAPLLPPGLLRRRAVWAGNAMVFLAGVCFQVPMWYFLTFYMQDELGFGPLLTGLGFLPHTLVTMAVGWLVTPWLMGFVRARTLIGVGCLTAAAGFAWQAAAVTEQTYAAAVLGPAVLMSVGGGLFTTPLTAVVTSGAAPGDAGAVSGLMNAAKQTGGALGLAALMTTAVSGHAPEGEAYGLVFGLLAAVQLVAAALTPVLPRETRRDPSEGA</sequence>
<proteinExistence type="predicted"/>
<dbReference type="Gene3D" id="1.20.1250.20">
    <property type="entry name" value="MFS general substrate transporter like domains"/>
    <property type="match status" value="1"/>
</dbReference>
<dbReference type="GeneID" id="91484432"/>
<organism evidence="10 11">
    <name type="scientific">Nocardiopsis dassonvillei (strain ATCC 23218 / DSM 43111 / CIP 107115 / JCM 7437 / KCTC 9190 / NBRC 14626 / NCTC 10488 / NRRL B-5397 / IMRU 509)</name>
    <name type="common">Actinomadura dassonvillei</name>
    <dbReference type="NCBI Taxonomy" id="446468"/>
    <lineage>
        <taxon>Bacteria</taxon>
        <taxon>Bacillati</taxon>
        <taxon>Actinomycetota</taxon>
        <taxon>Actinomycetes</taxon>
        <taxon>Streptosporangiales</taxon>
        <taxon>Nocardiopsidaceae</taxon>
        <taxon>Nocardiopsis</taxon>
    </lineage>
</organism>
<feature type="transmembrane region" description="Helical" evidence="8">
    <location>
        <begin position="48"/>
        <end position="68"/>
    </location>
</feature>
<dbReference type="Gene3D" id="1.20.1720.10">
    <property type="entry name" value="Multidrug resistance protein D"/>
    <property type="match status" value="1"/>
</dbReference>
<feature type="transmembrane region" description="Helical" evidence="8">
    <location>
        <begin position="140"/>
        <end position="161"/>
    </location>
</feature>
<dbReference type="STRING" id="446468.Ndas_1835"/>
<feature type="region of interest" description="Disordered" evidence="7">
    <location>
        <begin position="192"/>
        <end position="241"/>
    </location>
</feature>
<dbReference type="RefSeq" id="WP_013152870.1">
    <property type="nucleotide sequence ID" value="NC_014210.1"/>
</dbReference>
<dbReference type="PANTHER" id="PTHR42718">
    <property type="entry name" value="MAJOR FACILITATOR SUPERFAMILY MULTIDRUG TRANSPORTER MFSC"/>
    <property type="match status" value="1"/>
</dbReference>
<feature type="transmembrane region" description="Helical" evidence="8">
    <location>
        <begin position="167"/>
        <end position="189"/>
    </location>
</feature>
<dbReference type="Proteomes" id="UP000002219">
    <property type="component" value="Chromosome 1"/>
</dbReference>
<feature type="transmembrane region" description="Helical" evidence="8">
    <location>
        <begin position="110"/>
        <end position="128"/>
    </location>
</feature>
<protein>
    <submittedName>
        <fullName evidence="10">Major facilitator superfamily MFS_1</fullName>
    </submittedName>
</protein>
<evidence type="ECO:0000256" key="5">
    <source>
        <dbReference type="ARBA" id="ARBA00022989"/>
    </source>
</evidence>
<keyword evidence="4 8" id="KW-0812">Transmembrane</keyword>
<evidence type="ECO:0000313" key="11">
    <source>
        <dbReference type="Proteomes" id="UP000002219"/>
    </source>
</evidence>
<name>D7B5J6_NOCDD</name>
<feature type="transmembrane region" description="Helical" evidence="8">
    <location>
        <begin position="396"/>
        <end position="423"/>
    </location>
</feature>
<feature type="domain" description="Major facilitator superfamily (MFS) profile" evidence="9">
    <location>
        <begin position="14"/>
        <end position="494"/>
    </location>
</feature>
<evidence type="ECO:0000256" key="2">
    <source>
        <dbReference type="ARBA" id="ARBA00022448"/>
    </source>
</evidence>
<dbReference type="KEGG" id="nda:Ndas_1835"/>
<dbReference type="CDD" id="cd17321">
    <property type="entry name" value="MFS_MMR_MDR_like"/>
    <property type="match status" value="1"/>
</dbReference>
<keyword evidence="3" id="KW-1003">Cell membrane</keyword>
<feature type="transmembrane region" description="Helical" evidence="8">
    <location>
        <begin position="371"/>
        <end position="390"/>
    </location>
</feature>
<evidence type="ECO:0000256" key="4">
    <source>
        <dbReference type="ARBA" id="ARBA00022692"/>
    </source>
</evidence>
<evidence type="ECO:0000256" key="1">
    <source>
        <dbReference type="ARBA" id="ARBA00004651"/>
    </source>
</evidence>
<evidence type="ECO:0000313" key="10">
    <source>
        <dbReference type="EMBL" id="ADH67263.1"/>
    </source>
</evidence>
<feature type="transmembrane region" description="Helical" evidence="8">
    <location>
        <begin position="80"/>
        <end position="98"/>
    </location>
</feature>
<feature type="transmembrane region" description="Helical" evidence="8">
    <location>
        <begin position="468"/>
        <end position="489"/>
    </location>
</feature>
<dbReference type="SUPFAM" id="SSF103473">
    <property type="entry name" value="MFS general substrate transporter"/>
    <property type="match status" value="2"/>
</dbReference>
<dbReference type="eggNOG" id="COG0477">
    <property type="taxonomic scope" value="Bacteria"/>
</dbReference>
<dbReference type="Pfam" id="PF07690">
    <property type="entry name" value="MFS_1"/>
    <property type="match status" value="1"/>
</dbReference>
<evidence type="ECO:0000256" key="6">
    <source>
        <dbReference type="ARBA" id="ARBA00023136"/>
    </source>
</evidence>
<accession>D7B5J6</accession>
<dbReference type="PANTHER" id="PTHR42718:SF46">
    <property type="entry name" value="BLR6921 PROTEIN"/>
    <property type="match status" value="1"/>
</dbReference>
<dbReference type="EMBL" id="CP002040">
    <property type="protein sequence ID" value="ADH67263.1"/>
    <property type="molecule type" value="Genomic_DNA"/>
</dbReference>
<feature type="transmembrane region" description="Helical" evidence="8">
    <location>
        <begin position="267"/>
        <end position="285"/>
    </location>
</feature>
<dbReference type="PROSITE" id="PS50850">
    <property type="entry name" value="MFS"/>
    <property type="match status" value="1"/>
</dbReference>
<dbReference type="OrthoDB" id="4325372at2"/>
<comment type="subcellular location">
    <subcellularLocation>
        <location evidence="1">Cell membrane</location>
        <topology evidence="1">Multi-pass membrane protein</topology>
    </subcellularLocation>
</comment>
<feature type="compositionally biased region" description="Basic and acidic residues" evidence="7">
    <location>
        <begin position="221"/>
        <end position="235"/>
    </location>
</feature>
<dbReference type="InterPro" id="IPR020846">
    <property type="entry name" value="MFS_dom"/>
</dbReference>
<feature type="transmembrane region" description="Helical" evidence="8">
    <location>
        <begin position="12"/>
        <end position="36"/>
    </location>
</feature>
<evidence type="ECO:0000259" key="9">
    <source>
        <dbReference type="PROSITE" id="PS50850"/>
    </source>
</evidence>
<dbReference type="InterPro" id="IPR011701">
    <property type="entry name" value="MFS"/>
</dbReference>
<keyword evidence="5 8" id="KW-1133">Transmembrane helix</keyword>
<dbReference type="GO" id="GO:0022857">
    <property type="term" value="F:transmembrane transporter activity"/>
    <property type="evidence" value="ECO:0007669"/>
    <property type="project" value="InterPro"/>
</dbReference>
<dbReference type="HOGENOM" id="CLU_000960_28_2_11"/>
<dbReference type="InterPro" id="IPR036259">
    <property type="entry name" value="MFS_trans_sf"/>
</dbReference>
<keyword evidence="6 8" id="KW-0472">Membrane</keyword>
<evidence type="ECO:0000256" key="8">
    <source>
        <dbReference type="SAM" id="Phobius"/>
    </source>
</evidence>
<dbReference type="AlphaFoldDB" id="D7B5J6"/>
<feature type="transmembrane region" description="Helical" evidence="8">
    <location>
        <begin position="338"/>
        <end position="359"/>
    </location>
</feature>
<feature type="compositionally biased region" description="Basic and acidic residues" evidence="7">
    <location>
        <begin position="192"/>
        <end position="213"/>
    </location>
</feature>
<keyword evidence="2" id="KW-0813">Transport</keyword>
<reference evidence="10 11" key="1">
    <citation type="journal article" date="2010" name="Stand. Genomic Sci.">
        <title>Complete genome sequence of Nocardiopsis dassonvillei type strain (IMRU 509).</title>
        <authorList>
            <person name="Sun H."/>
            <person name="Lapidus A."/>
            <person name="Nolan M."/>
            <person name="Lucas S."/>
            <person name="Del Rio T.G."/>
            <person name="Tice H."/>
            <person name="Cheng J.F."/>
            <person name="Tapia R."/>
            <person name="Han C."/>
            <person name="Goodwin L."/>
            <person name="Pitluck S."/>
            <person name="Pagani I."/>
            <person name="Ivanova N."/>
            <person name="Mavromatis K."/>
            <person name="Mikhailova N."/>
            <person name="Pati A."/>
            <person name="Chen A."/>
            <person name="Palaniappan K."/>
            <person name="Land M."/>
            <person name="Hauser L."/>
            <person name="Chang Y.J."/>
            <person name="Jeffries C.D."/>
            <person name="Djao O.D."/>
            <person name="Rohde M."/>
            <person name="Sikorski J."/>
            <person name="Goker M."/>
            <person name="Woyke T."/>
            <person name="Bristow J."/>
            <person name="Eisen J.A."/>
            <person name="Markowitz V."/>
            <person name="Hugenholtz P."/>
            <person name="Kyrpides N.C."/>
            <person name="Klenk H.P."/>
        </authorList>
    </citation>
    <scope>NUCLEOTIDE SEQUENCE [LARGE SCALE GENOMIC DNA]</scope>
    <source>
        <strain evidence="11">ATCC 23218 / DSM 43111 / CIP 107115 / JCM 7437 / KCTC 9190 / NBRC 14626 / NCTC 10488 / NRRL B-5397 / IMRU 509</strain>
    </source>
</reference>
<evidence type="ECO:0000256" key="3">
    <source>
        <dbReference type="ARBA" id="ARBA00022475"/>
    </source>
</evidence>
<feature type="transmembrane region" description="Helical" evidence="8">
    <location>
        <begin position="305"/>
        <end position="326"/>
    </location>
</feature>
<evidence type="ECO:0000256" key="7">
    <source>
        <dbReference type="SAM" id="MobiDB-lite"/>
    </source>
</evidence>